<accession>A0AAN9SC76</accession>
<sequence length="89" mass="9911">MHPWTLLQLQLSLPSFSSIFQLSFPLATCAIAATLLVGPSLAGHDLVVGRHHVHGDGSDRHVVEPHHDGKEVMPPPTLWFFQHFRVQES</sequence>
<organism evidence="1 2">
    <name type="scientific">Psophocarpus tetragonolobus</name>
    <name type="common">Winged bean</name>
    <name type="synonym">Dolichos tetragonolobus</name>
    <dbReference type="NCBI Taxonomy" id="3891"/>
    <lineage>
        <taxon>Eukaryota</taxon>
        <taxon>Viridiplantae</taxon>
        <taxon>Streptophyta</taxon>
        <taxon>Embryophyta</taxon>
        <taxon>Tracheophyta</taxon>
        <taxon>Spermatophyta</taxon>
        <taxon>Magnoliopsida</taxon>
        <taxon>eudicotyledons</taxon>
        <taxon>Gunneridae</taxon>
        <taxon>Pentapetalae</taxon>
        <taxon>rosids</taxon>
        <taxon>fabids</taxon>
        <taxon>Fabales</taxon>
        <taxon>Fabaceae</taxon>
        <taxon>Papilionoideae</taxon>
        <taxon>50 kb inversion clade</taxon>
        <taxon>NPAAA clade</taxon>
        <taxon>indigoferoid/millettioid clade</taxon>
        <taxon>Phaseoleae</taxon>
        <taxon>Psophocarpus</taxon>
    </lineage>
</organism>
<name>A0AAN9SC76_PSOTE</name>
<gene>
    <name evidence="1" type="ORF">VNO78_21481</name>
</gene>
<evidence type="ECO:0000313" key="1">
    <source>
        <dbReference type="EMBL" id="KAK7393030.1"/>
    </source>
</evidence>
<dbReference type="Proteomes" id="UP001386955">
    <property type="component" value="Unassembled WGS sequence"/>
</dbReference>
<proteinExistence type="predicted"/>
<comment type="caution">
    <text evidence="1">The sequence shown here is derived from an EMBL/GenBank/DDBJ whole genome shotgun (WGS) entry which is preliminary data.</text>
</comment>
<reference evidence="1 2" key="1">
    <citation type="submission" date="2024-01" db="EMBL/GenBank/DDBJ databases">
        <title>The genomes of 5 underutilized Papilionoideae crops provide insights into root nodulation and disease resistanc.</title>
        <authorList>
            <person name="Jiang F."/>
        </authorList>
    </citation>
    <scope>NUCLEOTIDE SEQUENCE [LARGE SCALE GENOMIC DNA]</scope>
    <source>
        <strain evidence="1">DUOXIRENSHENG_FW03</strain>
        <tissue evidence="1">Leaves</tissue>
    </source>
</reference>
<protein>
    <submittedName>
        <fullName evidence="1">Uncharacterized protein</fullName>
    </submittedName>
</protein>
<evidence type="ECO:0000313" key="2">
    <source>
        <dbReference type="Proteomes" id="UP001386955"/>
    </source>
</evidence>
<dbReference type="EMBL" id="JAYMYS010000005">
    <property type="protein sequence ID" value="KAK7393030.1"/>
    <property type="molecule type" value="Genomic_DNA"/>
</dbReference>
<keyword evidence="2" id="KW-1185">Reference proteome</keyword>
<dbReference type="AlphaFoldDB" id="A0AAN9SC76"/>